<dbReference type="Proteomes" id="UP000177310">
    <property type="component" value="Unassembled WGS sequence"/>
</dbReference>
<evidence type="ECO:0000256" key="8">
    <source>
        <dbReference type="ARBA" id="ARBA00022989"/>
    </source>
</evidence>
<organism evidence="15 16">
    <name type="scientific">Candidatus Buchananbacteria bacterium RIFCSPHIGHO2_02_FULL_56_16</name>
    <dbReference type="NCBI Taxonomy" id="1797542"/>
    <lineage>
        <taxon>Bacteria</taxon>
        <taxon>Candidatus Buchananiibacteriota</taxon>
    </lineage>
</organism>
<comment type="subcellular location">
    <subcellularLocation>
        <location evidence="1 14">Cell membrane</location>
        <topology evidence="1 14">Multi-pass membrane protein</topology>
    </subcellularLocation>
</comment>
<proteinExistence type="inferred from homology"/>
<keyword evidence="8 14" id="KW-1133">Transmembrane helix</keyword>
<evidence type="ECO:0000256" key="10">
    <source>
        <dbReference type="ARBA" id="ARBA00023251"/>
    </source>
</evidence>
<name>A0A1G1YCE1_9BACT</name>
<comment type="similarity">
    <text evidence="2 14">Belongs to the UppP family.</text>
</comment>
<evidence type="ECO:0000256" key="11">
    <source>
        <dbReference type="ARBA" id="ARBA00032707"/>
    </source>
</evidence>
<feature type="transmembrane region" description="Helical" evidence="14">
    <location>
        <begin position="110"/>
        <end position="132"/>
    </location>
</feature>
<feature type="transmembrane region" description="Helical" evidence="14">
    <location>
        <begin position="247"/>
        <end position="267"/>
    </location>
</feature>
<dbReference type="HAMAP" id="MF_01006">
    <property type="entry name" value="Undec_diphosphatase"/>
    <property type="match status" value="1"/>
</dbReference>
<keyword evidence="9 14" id="KW-0472">Membrane</keyword>
<evidence type="ECO:0000256" key="13">
    <source>
        <dbReference type="ARBA" id="ARBA00047594"/>
    </source>
</evidence>
<evidence type="ECO:0000256" key="2">
    <source>
        <dbReference type="ARBA" id="ARBA00010621"/>
    </source>
</evidence>
<reference evidence="15 16" key="1">
    <citation type="journal article" date="2016" name="Nat. Commun.">
        <title>Thousands of microbial genomes shed light on interconnected biogeochemical processes in an aquifer system.</title>
        <authorList>
            <person name="Anantharaman K."/>
            <person name="Brown C.T."/>
            <person name="Hug L.A."/>
            <person name="Sharon I."/>
            <person name="Castelle C.J."/>
            <person name="Probst A.J."/>
            <person name="Thomas B.C."/>
            <person name="Singh A."/>
            <person name="Wilkins M.J."/>
            <person name="Karaoz U."/>
            <person name="Brodie E.L."/>
            <person name="Williams K.H."/>
            <person name="Hubbard S.S."/>
            <person name="Banfield J.F."/>
        </authorList>
    </citation>
    <scope>NUCLEOTIDE SEQUENCE [LARGE SCALE GENOMIC DNA]</scope>
</reference>
<dbReference type="Pfam" id="PF02673">
    <property type="entry name" value="BacA"/>
    <property type="match status" value="1"/>
</dbReference>
<evidence type="ECO:0000256" key="1">
    <source>
        <dbReference type="ARBA" id="ARBA00004651"/>
    </source>
</evidence>
<dbReference type="NCBIfam" id="TIGR00753">
    <property type="entry name" value="undec_PP_bacA"/>
    <property type="match status" value="1"/>
</dbReference>
<evidence type="ECO:0000256" key="6">
    <source>
        <dbReference type="ARBA" id="ARBA00022692"/>
    </source>
</evidence>
<dbReference type="GO" id="GO:0005886">
    <property type="term" value="C:plasma membrane"/>
    <property type="evidence" value="ECO:0007669"/>
    <property type="project" value="UniProtKB-SubCell"/>
</dbReference>
<keyword evidence="7 14" id="KW-0378">Hydrolase</keyword>
<keyword evidence="5 14" id="KW-1003">Cell membrane</keyword>
<comment type="function">
    <text evidence="14">Catalyzes the dephosphorylation of undecaprenyl diphosphate (UPP). Confers resistance to bacitracin.</text>
</comment>
<dbReference type="GO" id="GO:0046677">
    <property type="term" value="P:response to antibiotic"/>
    <property type="evidence" value="ECO:0007669"/>
    <property type="project" value="UniProtKB-UniRule"/>
</dbReference>
<dbReference type="GO" id="GO:0008360">
    <property type="term" value="P:regulation of cell shape"/>
    <property type="evidence" value="ECO:0007669"/>
    <property type="project" value="UniProtKB-KW"/>
</dbReference>
<keyword evidence="10 14" id="KW-0046">Antibiotic resistance</keyword>
<keyword evidence="14" id="KW-0573">Peptidoglycan synthesis</keyword>
<gene>
    <name evidence="14" type="primary">uppP</name>
    <name evidence="15" type="ORF">A3J59_00125</name>
</gene>
<comment type="caution">
    <text evidence="15">The sequence shown here is derived from an EMBL/GenBank/DDBJ whole genome shotgun (WGS) entry which is preliminary data.</text>
</comment>
<evidence type="ECO:0000256" key="12">
    <source>
        <dbReference type="ARBA" id="ARBA00032932"/>
    </source>
</evidence>
<feature type="transmembrane region" description="Helical" evidence="14">
    <location>
        <begin position="222"/>
        <end position="241"/>
    </location>
</feature>
<evidence type="ECO:0000256" key="9">
    <source>
        <dbReference type="ARBA" id="ARBA00023136"/>
    </source>
</evidence>
<dbReference type="InterPro" id="IPR003824">
    <property type="entry name" value="UppP"/>
</dbReference>
<evidence type="ECO:0000313" key="15">
    <source>
        <dbReference type="EMBL" id="OGY50008.1"/>
    </source>
</evidence>
<evidence type="ECO:0000256" key="5">
    <source>
        <dbReference type="ARBA" id="ARBA00022475"/>
    </source>
</evidence>
<dbReference type="EC" id="3.6.1.27" evidence="3 14"/>
<protein>
    <recommendedName>
        <fullName evidence="4 14">Undecaprenyl-diphosphatase</fullName>
        <ecNumber evidence="3 14">3.6.1.27</ecNumber>
    </recommendedName>
    <alternativeName>
        <fullName evidence="12 14">Bacitracin resistance protein</fullName>
    </alternativeName>
    <alternativeName>
        <fullName evidence="11 14">Undecaprenyl pyrophosphate phosphatase</fullName>
    </alternativeName>
</protein>
<keyword evidence="14" id="KW-0133">Cell shape</keyword>
<feature type="transmembrane region" description="Helical" evidence="14">
    <location>
        <begin position="48"/>
        <end position="74"/>
    </location>
</feature>
<keyword evidence="14" id="KW-0961">Cell wall biogenesis/degradation</keyword>
<dbReference type="GO" id="GO:0050380">
    <property type="term" value="F:undecaprenyl-diphosphatase activity"/>
    <property type="evidence" value="ECO:0007669"/>
    <property type="project" value="UniProtKB-UniRule"/>
</dbReference>
<dbReference type="PANTHER" id="PTHR30622:SF4">
    <property type="entry name" value="UNDECAPRENYL-DIPHOSPHATASE"/>
    <property type="match status" value="1"/>
</dbReference>
<dbReference type="AlphaFoldDB" id="A0A1G1YCE1"/>
<evidence type="ECO:0000313" key="16">
    <source>
        <dbReference type="Proteomes" id="UP000177310"/>
    </source>
</evidence>
<evidence type="ECO:0000256" key="4">
    <source>
        <dbReference type="ARBA" id="ARBA00021581"/>
    </source>
</evidence>
<comment type="miscellaneous">
    <text evidence="14">Bacitracin is thought to be involved in the inhibition of peptidoglycan synthesis by sequestering undecaprenyl diphosphate, thereby reducing the pool of lipid carrier available.</text>
</comment>
<evidence type="ECO:0000256" key="14">
    <source>
        <dbReference type="HAMAP-Rule" id="MF_01006"/>
    </source>
</evidence>
<feature type="transmembrane region" description="Helical" evidence="14">
    <location>
        <begin position="144"/>
        <end position="164"/>
    </location>
</feature>
<dbReference type="EMBL" id="MHIL01000037">
    <property type="protein sequence ID" value="OGY50008.1"/>
    <property type="molecule type" value="Genomic_DNA"/>
</dbReference>
<dbReference type="STRING" id="1797542.A3J59_00125"/>
<feature type="transmembrane region" description="Helical" evidence="14">
    <location>
        <begin position="86"/>
        <end position="104"/>
    </location>
</feature>
<sequence length="268" mass="29082">MLQQILQSLVAGALQGLTEFLPISSSGHLLILHELLNFNFVDDLAFDVVLHLGTLLALALFFWRDVATYAAALLQPPSHQDENQRLAWYLVLATLPAVAVGYFFESIIETALRSTTIVALMLIGVGALLYAVDRYAPKIKAMNHLTLGGALFIGCAQALALIPGVSRSGITIIAGLSQKLNRAAAARFSFLLSMPIVLGAGLKKTIELFSSQTLELAQLQALGVGFLSSAIIGYLVIRYFLRFVERHSLAVFAYYRILLGILLLLIAP</sequence>
<evidence type="ECO:0000256" key="3">
    <source>
        <dbReference type="ARBA" id="ARBA00012374"/>
    </source>
</evidence>
<accession>A0A1G1YCE1</accession>
<dbReference type="GO" id="GO:0071555">
    <property type="term" value="P:cell wall organization"/>
    <property type="evidence" value="ECO:0007669"/>
    <property type="project" value="UniProtKB-KW"/>
</dbReference>
<dbReference type="PANTHER" id="PTHR30622">
    <property type="entry name" value="UNDECAPRENYL-DIPHOSPHATASE"/>
    <property type="match status" value="1"/>
</dbReference>
<keyword evidence="6 14" id="KW-0812">Transmembrane</keyword>
<comment type="catalytic activity">
    <reaction evidence="13 14">
        <text>di-trans,octa-cis-undecaprenyl diphosphate + H2O = di-trans,octa-cis-undecaprenyl phosphate + phosphate + H(+)</text>
        <dbReference type="Rhea" id="RHEA:28094"/>
        <dbReference type="ChEBI" id="CHEBI:15377"/>
        <dbReference type="ChEBI" id="CHEBI:15378"/>
        <dbReference type="ChEBI" id="CHEBI:43474"/>
        <dbReference type="ChEBI" id="CHEBI:58405"/>
        <dbReference type="ChEBI" id="CHEBI:60392"/>
        <dbReference type="EC" id="3.6.1.27"/>
    </reaction>
</comment>
<evidence type="ECO:0000256" key="7">
    <source>
        <dbReference type="ARBA" id="ARBA00022801"/>
    </source>
</evidence>
<dbReference type="GO" id="GO:0009252">
    <property type="term" value="P:peptidoglycan biosynthetic process"/>
    <property type="evidence" value="ECO:0007669"/>
    <property type="project" value="UniProtKB-KW"/>
</dbReference>